<comment type="caution">
    <text evidence="1">The sequence shown here is derived from an EMBL/GenBank/DDBJ whole genome shotgun (WGS) entry which is preliminary data.</text>
</comment>
<evidence type="ECO:0000313" key="2">
    <source>
        <dbReference type="Proteomes" id="UP000266673"/>
    </source>
</evidence>
<dbReference type="EMBL" id="QKWP01000071">
    <property type="protein sequence ID" value="RIB28271.1"/>
    <property type="molecule type" value="Genomic_DNA"/>
</dbReference>
<name>A0A397W2G7_9GLOM</name>
<sequence>MELFNIRVPENTGNTISGHKSSGRYYAYTKHTDKHKREALANILNKLINTAPSNETVQDLIINTALSNEMVQDSIEHINYDNEESQSIRSEDNELSDMDLNNSVQVEQKEHEIYRKFPTA</sequence>
<evidence type="ECO:0000313" key="1">
    <source>
        <dbReference type="EMBL" id="RIB28271.1"/>
    </source>
</evidence>
<organism evidence="1 2">
    <name type="scientific">Gigaspora rosea</name>
    <dbReference type="NCBI Taxonomy" id="44941"/>
    <lineage>
        <taxon>Eukaryota</taxon>
        <taxon>Fungi</taxon>
        <taxon>Fungi incertae sedis</taxon>
        <taxon>Mucoromycota</taxon>
        <taxon>Glomeromycotina</taxon>
        <taxon>Glomeromycetes</taxon>
        <taxon>Diversisporales</taxon>
        <taxon>Gigasporaceae</taxon>
        <taxon>Gigaspora</taxon>
    </lineage>
</organism>
<dbReference type="Proteomes" id="UP000266673">
    <property type="component" value="Unassembled WGS sequence"/>
</dbReference>
<reference evidence="1 2" key="1">
    <citation type="submission" date="2018-06" db="EMBL/GenBank/DDBJ databases">
        <title>Comparative genomics reveals the genomic features of Rhizophagus irregularis, R. cerebriforme, R. diaphanum and Gigaspora rosea, and their symbiotic lifestyle signature.</title>
        <authorList>
            <person name="Morin E."/>
            <person name="San Clemente H."/>
            <person name="Chen E.C.H."/>
            <person name="De La Providencia I."/>
            <person name="Hainaut M."/>
            <person name="Kuo A."/>
            <person name="Kohler A."/>
            <person name="Murat C."/>
            <person name="Tang N."/>
            <person name="Roy S."/>
            <person name="Loubradou J."/>
            <person name="Henrissat B."/>
            <person name="Grigoriev I.V."/>
            <person name="Corradi N."/>
            <person name="Roux C."/>
            <person name="Martin F.M."/>
        </authorList>
    </citation>
    <scope>NUCLEOTIDE SEQUENCE [LARGE SCALE GENOMIC DNA]</scope>
    <source>
        <strain evidence="1 2">DAOM 194757</strain>
    </source>
</reference>
<accession>A0A397W2G7</accession>
<gene>
    <name evidence="1" type="ORF">C2G38_2028681</name>
</gene>
<keyword evidence="2" id="KW-1185">Reference proteome</keyword>
<protein>
    <submittedName>
        <fullName evidence="1">Uncharacterized protein</fullName>
    </submittedName>
</protein>
<dbReference type="OrthoDB" id="2434162at2759"/>
<proteinExistence type="predicted"/>
<dbReference type="AlphaFoldDB" id="A0A397W2G7"/>